<dbReference type="EC" id="3.4.21.89" evidence="3 6"/>
<dbReference type="Pfam" id="PF10502">
    <property type="entry name" value="Peptidase_S26"/>
    <property type="match status" value="1"/>
</dbReference>
<comment type="similarity">
    <text evidence="2 6">Belongs to the peptidase S26 family.</text>
</comment>
<gene>
    <name evidence="8" type="ORF">Y10_01450</name>
</gene>
<evidence type="ECO:0000256" key="2">
    <source>
        <dbReference type="ARBA" id="ARBA00009370"/>
    </source>
</evidence>
<evidence type="ECO:0000259" key="7">
    <source>
        <dbReference type="Pfam" id="PF10502"/>
    </source>
</evidence>
<organism evidence="8 9">
    <name type="scientific">Neptunitalea lumnitzerae</name>
    <dbReference type="NCBI Taxonomy" id="2965509"/>
    <lineage>
        <taxon>Bacteria</taxon>
        <taxon>Pseudomonadati</taxon>
        <taxon>Bacteroidota</taxon>
        <taxon>Flavobacteriia</taxon>
        <taxon>Flavobacteriales</taxon>
        <taxon>Flavobacteriaceae</taxon>
        <taxon>Neptunitalea</taxon>
    </lineage>
</organism>
<dbReference type="PROSITE" id="PS00761">
    <property type="entry name" value="SPASE_I_3"/>
    <property type="match status" value="1"/>
</dbReference>
<keyword evidence="6" id="KW-0645">Protease</keyword>
<proteinExistence type="inferred from homology"/>
<dbReference type="PANTHER" id="PTHR43390">
    <property type="entry name" value="SIGNAL PEPTIDASE I"/>
    <property type="match status" value="1"/>
</dbReference>
<dbReference type="NCBIfam" id="TIGR02227">
    <property type="entry name" value="sigpep_I_bact"/>
    <property type="match status" value="1"/>
</dbReference>
<dbReference type="PRINTS" id="PR00727">
    <property type="entry name" value="LEADERPTASE"/>
</dbReference>
<evidence type="ECO:0000256" key="4">
    <source>
        <dbReference type="ARBA" id="ARBA00019232"/>
    </source>
</evidence>
<evidence type="ECO:0000256" key="6">
    <source>
        <dbReference type="RuleBase" id="RU362042"/>
    </source>
</evidence>
<comment type="subcellular location">
    <subcellularLocation>
        <location evidence="6">Membrane</location>
        <topology evidence="6">Single-pass type II membrane protein</topology>
    </subcellularLocation>
</comment>
<dbReference type="InterPro" id="IPR019758">
    <property type="entry name" value="Pept_S26A_signal_pept_1_CS"/>
</dbReference>
<evidence type="ECO:0000256" key="3">
    <source>
        <dbReference type="ARBA" id="ARBA00013208"/>
    </source>
</evidence>
<protein>
    <recommendedName>
        <fullName evidence="4 6">Signal peptidase I</fullName>
        <ecNumber evidence="3 6">3.4.21.89</ecNumber>
    </recommendedName>
</protein>
<dbReference type="InterPro" id="IPR019533">
    <property type="entry name" value="Peptidase_S26"/>
</dbReference>
<dbReference type="EMBL" id="BRVO01000001">
    <property type="protein sequence ID" value="GLB47777.1"/>
    <property type="molecule type" value="Genomic_DNA"/>
</dbReference>
<feature type="domain" description="Peptidase S26" evidence="7">
    <location>
        <begin position="3"/>
        <end position="202"/>
    </location>
</feature>
<reference evidence="8" key="1">
    <citation type="submission" date="2022-07" db="EMBL/GenBank/DDBJ databases">
        <title>Taxonomy of Novel Oxalotrophic and Methylotrophic Bacteria.</title>
        <authorList>
            <person name="Sahin N."/>
            <person name="Tani A."/>
        </authorList>
    </citation>
    <scope>NUCLEOTIDE SEQUENCE</scope>
    <source>
        <strain evidence="8">Y10</strain>
    </source>
</reference>
<dbReference type="Gene3D" id="2.10.109.10">
    <property type="entry name" value="Umud Fragment, subunit A"/>
    <property type="match status" value="1"/>
</dbReference>
<dbReference type="InterPro" id="IPR000223">
    <property type="entry name" value="Pept_S26A_signal_pept_1"/>
</dbReference>
<dbReference type="InterPro" id="IPR036286">
    <property type="entry name" value="LexA/Signal_pep-like_sf"/>
</dbReference>
<evidence type="ECO:0000256" key="5">
    <source>
        <dbReference type="ARBA" id="ARBA00022801"/>
    </source>
</evidence>
<name>A0ABQ5MEG2_9FLAO</name>
<evidence type="ECO:0000313" key="9">
    <source>
        <dbReference type="Proteomes" id="UP001143543"/>
    </source>
</evidence>
<dbReference type="Proteomes" id="UP001143543">
    <property type="component" value="Unassembled WGS sequence"/>
</dbReference>
<keyword evidence="5 6" id="KW-0378">Hydrolase</keyword>
<accession>A0ABQ5MEG2</accession>
<dbReference type="PANTHER" id="PTHR43390:SF1">
    <property type="entry name" value="CHLOROPLAST PROCESSING PEPTIDASE"/>
    <property type="match status" value="1"/>
</dbReference>
<evidence type="ECO:0000313" key="8">
    <source>
        <dbReference type="EMBL" id="GLB47777.1"/>
    </source>
</evidence>
<dbReference type="SUPFAM" id="SSF51306">
    <property type="entry name" value="LexA/Signal peptidase"/>
    <property type="match status" value="1"/>
</dbReference>
<comment type="caution">
    <text evidence="8">The sequence shown here is derived from an EMBL/GenBank/DDBJ whole genome shotgun (WGS) entry which is preliminary data.</text>
</comment>
<dbReference type="CDD" id="cd06530">
    <property type="entry name" value="S26_SPase_I"/>
    <property type="match status" value="1"/>
</dbReference>
<evidence type="ECO:0000256" key="1">
    <source>
        <dbReference type="ARBA" id="ARBA00000677"/>
    </source>
</evidence>
<comment type="catalytic activity">
    <reaction evidence="1 6">
        <text>Cleavage of hydrophobic, N-terminal signal or leader sequences from secreted and periplasmic proteins.</text>
        <dbReference type="EC" id="3.4.21.89"/>
    </reaction>
</comment>
<keyword evidence="9" id="KW-1185">Reference proteome</keyword>
<sequence length="205" mass="22986">MLLVFVAVYYFLGSSYILKAYTISSLSSSPTLEPGQVIVASALKKPKRYSHIVYHLPDSSTTLTHRLCGLPGDTIFITNGNLYVNSQNTNKLFPTKQRYSIGKNMLSYLPESEQKYGILYARDSILIDLTKSESKIVGSPEALTSKTPDSYIQEVYQKPWSSTYFGPYVVPQDSVFVLGDNRSNSYDSRFFGCIPIKNINATLLF</sequence>